<dbReference type="GeneID" id="96905641"/>
<evidence type="ECO:0000256" key="10">
    <source>
        <dbReference type="ARBA" id="ARBA00023136"/>
    </source>
</evidence>
<dbReference type="eggNOG" id="KOG4116">
    <property type="taxonomic scope" value="Eukaryota"/>
</dbReference>
<proteinExistence type="inferred from homology"/>
<dbReference type="SUPFAM" id="SSF81508">
    <property type="entry name" value="Ubiquinone-binding protein QP-C of cytochrome bc1 complex (Ubiquinol-cytochrome c reductase)"/>
    <property type="match status" value="1"/>
</dbReference>
<keyword evidence="7 11" id="KW-0249">Electron transport</keyword>
<dbReference type="STRING" id="1064592.G0VKC0"/>
<evidence type="ECO:0000256" key="6">
    <source>
        <dbReference type="ARBA" id="ARBA00022792"/>
    </source>
</evidence>
<evidence type="ECO:0000256" key="9">
    <source>
        <dbReference type="ARBA" id="ARBA00023128"/>
    </source>
</evidence>
<keyword evidence="8" id="KW-1133">Transmembrane helix</keyword>
<dbReference type="Gene3D" id="1.20.5.210">
    <property type="entry name" value="Cytochrome b-c1 complex subunit 8"/>
    <property type="match status" value="1"/>
</dbReference>
<dbReference type="OrthoDB" id="6683853at2759"/>
<comment type="function">
    <text evidence="11">Component of the ubiquinol-cytochrome c oxidoreductase, a multisubunit transmembrane complex that is part of the mitochondrial electron transport chain which drives oxidative phosphorylation. The complex plays an important role in the uptake of multiple carbon sources present in different host niches.</text>
</comment>
<dbReference type="RefSeq" id="XP_003678296.1">
    <property type="nucleotide sequence ID" value="XM_003678248.1"/>
</dbReference>
<evidence type="ECO:0000256" key="5">
    <source>
        <dbReference type="ARBA" id="ARBA00022692"/>
    </source>
</evidence>
<evidence type="ECO:0000256" key="8">
    <source>
        <dbReference type="ARBA" id="ARBA00022989"/>
    </source>
</evidence>
<dbReference type="GO" id="GO:0045275">
    <property type="term" value="C:respiratory chain complex III"/>
    <property type="evidence" value="ECO:0007669"/>
    <property type="project" value="UniProtKB-UniRule"/>
</dbReference>
<reference key="2">
    <citation type="submission" date="2011-08" db="EMBL/GenBank/DDBJ databases">
        <title>Genome sequence of Naumovozyma castellii.</title>
        <authorList>
            <person name="Gordon J.L."/>
            <person name="Armisen D."/>
            <person name="Proux-Wera E."/>
            <person name="OhEigeartaigh S.S."/>
            <person name="Byrne K.P."/>
            <person name="Wolfe K.H."/>
        </authorList>
    </citation>
    <scope>NUCLEOTIDE SEQUENCE</scope>
    <source>
        <strain>Type strain:CBS 4309</strain>
    </source>
</reference>
<dbReference type="AlphaFoldDB" id="G0VKC0"/>
<comment type="subcellular location">
    <subcellularLocation>
        <location evidence="1 11">Mitochondrion inner membrane</location>
        <topology evidence="1 11">Single-pass membrane protein</topology>
    </subcellularLocation>
</comment>
<keyword evidence="6 11" id="KW-0999">Mitochondrion inner membrane</keyword>
<reference evidence="12 13" key="1">
    <citation type="journal article" date="2011" name="Proc. Natl. Acad. Sci. U.S.A.">
        <title>Evolutionary erosion of yeast sex chromosomes by mating-type switching accidents.</title>
        <authorList>
            <person name="Gordon J.L."/>
            <person name="Armisen D."/>
            <person name="Proux-Wera E."/>
            <person name="Oheigeartaigh S.S."/>
            <person name="Byrne K.P."/>
            <person name="Wolfe K.H."/>
        </authorList>
    </citation>
    <scope>NUCLEOTIDE SEQUENCE [LARGE SCALE GENOMIC DNA]</scope>
    <source>
        <strain evidence="13">ATCC 76901 / BCRC 22586 / CBS 4309 / NBRC 1992 / NRRL Y-12630</strain>
    </source>
</reference>
<dbReference type="GO" id="GO:0008121">
    <property type="term" value="F:quinol-cytochrome-c reductase activity"/>
    <property type="evidence" value="ECO:0007669"/>
    <property type="project" value="EnsemblFungi"/>
</dbReference>
<dbReference type="FunCoup" id="G0VKC0">
    <property type="interactions" value="127"/>
</dbReference>
<dbReference type="GO" id="GO:0006122">
    <property type="term" value="P:mitochondrial electron transport, ubiquinol to cytochrome c"/>
    <property type="evidence" value="ECO:0007669"/>
    <property type="project" value="UniProtKB-UniRule"/>
</dbReference>
<evidence type="ECO:0000256" key="7">
    <source>
        <dbReference type="ARBA" id="ARBA00022982"/>
    </source>
</evidence>
<dbReference type="HOGENOM" id="CLU_156007_0_1_1"/>
<keyword evidence="9 11" id="KW-0496">Mitochondrion</keyword>
<dbReference type="EMBL" id="HE576760">
    <property type="protein sequence ID" value="CCC71954.1"/>
    <property type="molecule type" value="Genomic_DNA"/>
</dbReference>
<keyword evidence="3 11" id="KW-0813">Transport</keyword>
<protein>
    <recommendedName>
        <fullName evidence="11">Cytochrome b-c1 complex subunit 8</fullName>
    </recommendedName>
    <alternativeName>
        <fullName evidence="11">Complex III subunit 8</fullName>
    </alternativeName>
</protein>
<dbReference type="GO" id="GO:0005743">
    <property type="term" value="C:mitochondrial inner membrane"/>
    <property type="evidence" value="ECO:0007669"/>
    <property type="project" value="UniProtKB-SubCell"/>
</dbReference>
<keyword evidence="10" id="KW-0472">Membrane</keyword>
<evidence type="ECO:0000256" key="1">
    <source>
        <dbReference type="ARBA" id="ARBA00004434"/>
    </source>
</evidence>
<evidence type="ECO:0000256" key="3">
    <source>
        <dbReference type="ARBA" id="ARBA00022448"/>
    </source>
</evidence>
<dbReference type="Proteomes" id="UP000001640">
    <property type="component" value="Chromosome 9"/>
</dbReference>
<dbReference type="InterPro" id="IPR036642">
    <property type="entry name" value="Cyt_bc1_su8_sf"/>
</dbReference>
<keyword evidence="13" id="KW-1185">Reference proteome</keyword>
<evidence type="ECO:0000256" key="11">
    <source>
        <dbReference type="RuleBase" id="RU368118"/>
    </source>
</evidence>
<dbReference type="InterPro" id="IPR004205">
    <property type="entry name" value="Cyt_bc1_su8"/>
</dbReference>
<evidence type="ECO:0000313" key="13">
    <source>
        <dbReference type="Proteomes" id="UP000001640"/>
    </source>
</evidence>
<evidence type="ECO:0000256" key="2">
    <source>
        <dbReference type="ARBA" id="ARBA00007668"/>
    </source>
</evidence>
<comment type="subunit">
    <text evidence="11">Component of the ubiquinol-cytochrome c oxidoreductase (cytochrome b-c1 complex, complex III, CIII), a multisubunit enzyme composed of 3 respiratory subunits cytochrome b, cytochrome c1 and Rieske protein, 2 core protein subunits, and additional low-molecular weight protein subunits. The complex exists as an obligatory dimer and forms supercomplexes (SCs) in the inner mitochondrial membrane with cytochrome c oxidase (complex IV, CIV).</text>
</comment>
<dbReference type="OMA" id="AGIYWYW"/>
<evidence type="ECO:0000256" key="4">
    <source>
        <dbReference type="ARBA" id="ARBA00022660"/>
    </source>
</evidence>
<dbReference type="PANTHER" id="PTHR12119:SF2">
    <property type="entry name" value="CYTOCHROME B-C1 COMPLEX SUBUNIT 8"/>
    <property type="match status" value="1"/>
</dbReference>
<sequence>MGGPPSAKTYMGWWGHIGSPRQKGITSYAVSPYAQKPLAGIFHNAYSNTFRRFKSQVLYILIPAGIYYYWWKNSSEYNEYLYTKAGREELERVNV</sequence>
<dbReference type="KEGG" id="ncs:NCAS_0I02860"/>
<evidence type="ECO:0000313" key="12">
    <source>
        <dbReference type="EMBL" id="CCC71954.1"/>
    </source>
</evidence>
<dbReference type="FunFam" id="1.20.5.210:FF:000001">
    <property type="entry name" value="Cytochrome b-c1 complex subunit 8"/>
    <property type="match status" value="1"/>
</dbReference>
<comment type="similarity">
    <text evidence="2 11">Belongs to the UQCRQ/QCR8 family.</text>
</comment>
<keyword evidence="5" id="KW-0812">Transmembrane</keyword>
<organism evidence="12 13">
    <name type="scientific">Naumovozyma castellii</name>
    <name type="common">Yeast</name>
    <name type="synonym">Saccharomyces castellii</name>
    <dbReference type="NCBI Taxonomy" id="27288"/>
    <lineage>
        <taxon>Eukaryota</taxon>
        <taxon>Fungi</taxon>
        <taxon>Dikarya</taxon>
        <taxon>Ascomycota</taxon>
        <taxon>Saccharomycotina</taxon>
        <taxon>Saccharomycetes</taxon>
        <taxon>Saccharomycetales</taxon>
        <taxon>Saccharomycetaceae</taxon>
        <taxon>Naumovozyma</taxon>
    </lineage>
</organism>
<dbReference type="Pfam" id="PF02939">
    <property type="entry name" value="UcrQ"/>
    <property type="match status" value="1"/>
</dbReference>
<dbReference type="InParanoid" id="G0VKC0"/>
<accession>G0VKC0</accession>
<dbReference type="PANTHER" id="PTHR12119">
    <property type="entry name" value="UBIQUINOL-CYTOCHROME C REDUCTASE COMPLEX UBIQUINONE-BINDING PROTEIN QP-C"/>
    <property type="match status" value="1"/>
</dbReference>
<keyword evidence="4 11" id="KW-0679">Respiratory chain</keyword>
<name>G0VKC0_NAUCA</name>
<gene>
    <name evidence="12" type="primary">NCAS0I02860</name>
    <name evidence="12" type="ordered locus">NCAS_0I02860</name>
</gene>